<dbReference type="RefSeq" id="WP_039755311.1">
    <property type="nucleotide sequence ID" value="NZ_AP019312.1"/>
</dbReference>
<evidence type="ECO:0000313" key="11">
    <source>
        <dbReference type="Proteomes" id="UP000192721"/>
    </source>
</evidence>
<keyword evidence="3" id="KW-1003">Cell membrane</keyword>
<evidence type="ECO:0000256" key="9">
    <source>
        <dbReference type="SAM" id="Phobius"/>
    </source>
</evidence>
<keyword evidence="2" id="KW-0813">Transport</keyword>
<gene>
    <name evidence="10" type="ORF">B0T45_15895</name>
</gene>
<dbReference type="Proteomes" id="UP000192721">
    <property type="component" value="Unassembled WGS sequence"/>
</dbReference>
<dbReference type="PANTHER" id="PTHR33281">
    <property type="entry name" value="UPF0187 PROTEIN YNEE"/>
    <property type="match status" value="1"/>
</dbReference>
<dbReference type="GeneID" id="58559211"/>
<evidence type="ECO:0000256" key="7">
    <source>
        <dbReference type="ARBA" id="ARBA00023136"/>
    </source>
</evidence>
<evidence type="ECO:0000256" key="4">
    <source>
        <dbReference type="ARBA" id="ARBA00022692"/>
    </source>
</evidence>
<evidence type="ECO:0000256" key="5">
    <source>
        <dbReference type="ARBA" id="ARBA00022989"/>
    </source>
</evidence>
<comment type="similarity">
    <text evidence="8">Belongs to the anion channel-forming bestrophin (TC 1.A.46) family.</text>
</comment>
<feature type="transmembrane region" description="Helical" evidence="9">
    <location>
        <begin position="52"/>
        <end position="72"/>
    </location>
</feature>
<accession>A0A1W0C958</accession>
<dbReference type="AlphaFoldDB" id="A0A1W0C958"/>
<evidence type="ECO:0000313" key="10">
    <source>
        <dbReference type="EMBL" id="OQS36547.1"/>
    </source>
</evidence>
<feature type="transmembrane region" description="Helical" evidence="9">
    <location>
        <begin position="222"/>
        <end position="251"/>
    </location>
</feature>
<evidence type="ECO:0000256" key="2">
    <source>
        <dbReference type="ARBA" id="ARBA00022448"/>
    </source>
</evidence>
<evidence type="ECO:0000256" key="1">
    <source>
        <dbReference type="ARBA" id="ARBA00004651"/>
    </source>
</evidence>
<dbReference type="GO" id="GO:0005886">
    <property type="term" value="C:plasma membrane"/>
    <property type="evidence" value="ECO:0007669"/>
    <property type="project" value="UniProtKB-SubCell"/>
</dbReference>
<dbReference type="PANTHER" id="PTHR33281:SF19">
    <property type="entry name" value="VOLTAGE-DEPENDENT ANION CHANNEL-FORMING PROTEIN YNEE"/>
    <property type="match status" value="1"/>
</dbReference>
<keyword evidence="7 9" id="KW-0472">Membrane</keyword>
<organism evidence="10 11">
    <name type="scientific">Chromobacterium haemolyticum</name>
    <dbReference type="NCBI Taxonomy" id="394935"/>
    <lineage>
        <taxon>Bacteria</taxon>
        <taxon>Pseudomonadati</taxon>
        <taxon>Pseudomonadota</taxon>
        <taxon>Betaproteobacteria</taxon>
        <taxon>Neisseriales</taxon>
        <taxon>Chromobacteriaceae</taxon>
        <taxon>Chromobacterium</taxon>
    </lineage>
</organism>
<dbReference type="GO" id="GO:0005254">
    <property type="term" value="F:chloride channel activity"/>
    <property type="evidence" value="ECO:0007669"/>
    <property type="project" value="InterPro"/>
</dbReference>
<evidence type="ECO:0000256" key="3">
    <source>
        <dbReference type="ARBA" id="ARBA00022475"/>
    </source>
</evidence>
<evidence type="ECO:0000256" key="8">
    <source>
        <dbReference type="ARBA" id="ARBA00034708"/>
    </source>
</evidence>
<evidence type="ECO:0008006" key="12">
    <source>
        <dbReference type="Google" id="ProtNLM"/>
    </source>
</evidence>
<comment type="caution">
    <text evidence="10">The sequence shown here is derived from an EMBL/GenBank/DDBJ whole genome shotgun (WGS) entry which is preliminary data.</text>
</comment>
<sequence>MIVRSTSSWLRLLFVWHGSVLPRIMPRLLLVFFISIAAAAVRGWWLSEHADSALSIPAFTLMGVSLAIFLGFRNSVSYERFWEARKLWGSLLIVNRSLARQALSLAPDNADARRLIDGCCAFAYALKAQLRGDDADAHLRRLLPEEILDKALAGRFKPALILAWLGQLTARMRRDGALSDMQWHALDRNLNSLSEVLGGCERIASTPIPFTYRVLLNRTVTVYSLLLPAGLVTSIGWLTPAIAVFIAYTYLALEVIGEELEEPFGKEGNDLPLSALCHGIEASLREMQGEDVAAPAPEQQGIYLY</sequence>
<feature type="transmembrane region" description="Helical" evidence="9">
    <location>
        <begin position="28"/>
        <end position="46"/>
    </location>
</feature>
<keyword evidence="4 9" id="KW-0812">Transmembrane</keyword>
<name>A0A1W0C958_9NEIS</name>
<dbReference type="Pfam" id="PF25539">
    <property type="entry name" value="Bestrophin_2"/>
    <property type="match status" value="1"/>
</dbReference>
<proteinExistence type="inferred from homology"/>
<keyword evidence="5 9" id="KW-1133">Transmembrane helix</keyword>
<dbReference type="InterPro" id="IPR044669">
    <property type="entry name" value="YneE/VCCN1/2-like"/>
</dbReference>
<keyword evidence="6" id="KW-0406">Ion transport</keyword>
<dbReference type="EMBL" id="MUKV01000022">
    <property type="protein sequence ID" value="OQS36547.1"/>
    <property type="molecule type" value="Genomic_DNA"/>
</dbReference>
<comment type="subcellular location">
    <subcellularLocation>
        <location evidence="1">Cell membrane</location>
        <topology evidence="1">Multi-pass membrane protein</topology>
    </subcellularLocation>
</comment>
<protein>
    <recommendedName>
        <fullName evidence="12">Bestrophin</fullName>
    </recommendedName>
</protein>
<evidence type="ECO:0000256" key="6">
    <source>
        <dbReference type="ARBA" id="ARBA00023065"/>
    </source>
</evidence>
<reference evidence="10 11" key="1">
    <citation type="submission" date="2017-02" db="EMBL/GenBank/DDBJ databases">
        <title>Chromobacterium haemolyticum H5244.</title>
        <authorList>
            <person name="Gulvik C.A."/>
        </authorList>
    </citation>
    <scope>NUCLEOTIDE SEQUENCE [LARGE SCALE GENOMIC DNA]</scope>
    <source>
        <strain evidence="10 11">H5244</strain>
    </source>
</reference>